<gene>
    <name evidence="9" type="ORF">HMPREF9456_02721</name>
</gene>
<comment type="subcellular location">
    <subcellularLocation>
        <location evidence="1 7">Cell outer membrane</location>
        <topology evidence="1 7">Multi-pass membrane protein</topology>
    </subcellularLocation>
</comment>
<organism evidence="9 10">
    <name type="scientific">Dysgonomonas mossii DSM 22836</name>
    <dbReference type="NCBI Taxonomy" id="742767"/>
    <lineage>
        <taxon>Bacteria</taxon>
        <taxon>Pseudomonadati</taxon>
        <taxon>Bacteroidota</taxon>
        <taxon>Bacteroidia</taxon>
        <taxon>Bacteroidales</taxon>
        <taxon>Dysgonomonadaceae</taxon>
        <taxon>Dysgonomonas</taxon>
    </lineage>
</organism>
<keyword evidence="4 7" id="KW-0812">Transmembrane</keyword>
<dbReference type="SUPFAM" id="SSF49464">
    <property type="entry name" value="Carboxypeptidase regulatory domain-like"/>
    <property type="match status" value="1"/>
</dbReference>
<comment type="caution">
    <text evidence="9">The sequence shown here is derived from an EMBL/GenBank/DDBJ whole genome shotgun (WGS) entry which is preliminary data.</text>
</comment>
<dbReference type="STRING" id="742767.HMPREF9456_02721"/>
<keyword evidence="6 7" id="KW-0998">Cell outer membrane</keyword>
<evidence type="ECO:0000256" key="7">
    <source>
        <dbReference type="PROSITE-ProRule" id="PRU01360"/>
    </source>
</evidence>
<dbReference type="Pfam" id="PF07715">
    <property type="entry name" value="Plug"/>
    <property type="match status" value="1"/>
</dbReference>
<dbReference type="Proteomes" id="UP000006420">
    <property type="component" value="Unassembled WGS sequence"/>
</dbReference>
<evidence type="ECO:0000313" key="10">
    <source>
        <dbReference type="Proteomes" id="UP000006420"/>
    </source>
</evidence>
<dbReference type="EMBL" id="ADLW01000014">
    <property type="protein sequence ID" value="EGK05520.1"/>
    <property type="molecule type" value="Genomic_DNA"/>
</dbReference>
<feature type="domain" description="Secretin/TonB short N-terminal" evidence="8">
    <location>
        <begin position="57"/>
        <end position="108"/>
    </location>
</feature>
<dbReference type="InterPro" id="IPR039426">
    <property type="entry name" value="TonB-dep_rcpt-like"/>
</dbReference>
<dbReference type="Gene3D" id="2.60.40.1120">
    <property type="entry name" value="Carboxypeptidase-like, regulatory domain"/>
    <property type="match status" value="1"/>
</dbReference>
<dbReference type="Gene3D" id="2.170.130.10">
    <property type="entry name" value="TonB-dependent receptor, plug domain"/>
    <property type="match status" value="1"/>
</dbReference>
<dbReference type="GO" id="GO:0009279">
    <property type="term" value="C:cell outer membrane"/>
    <property type="evidence" value="ECO:0007669"/>
    <property type="project" value="UniProtKB-SubCell"/>
</dbReference>
<proteinExistence type="inferred from homology"/>
<accession>F8X342</accession>
<evidence type="ECO:0000256" key="1">
    <source>
        <dbReference type="ARBA" id="ARBA00004571"/>
    </source>
</evidence>
<dbReference type="NCBIfam" id="TIGR04057">
    <property type="entry name" value="SusC_RagA_signa"/>
    <property type="match status" value="1"/>
</dbReference>
<keyword evidence="10" id="KW-1185">Reference proteome</keyword>
<dbReference type="InterPro" id="IPR008969">
    <property type="entry name" value="CarboxyPept-like_regulatory"/>
</dbReference>
<evidence type="ECO:0000313" key="9">
    <source>
        <dbReference type="EMBL" id="EGK05520.1"/>
    </source>
</evidence>
<name>F8X342_9BACT</name>
<dbReference type="InterPro" id="IPR037066">
    <property type="entry name" value="Plug_dom_sf"/>
</dbReference>
<protein>
    <recommendedName>
        <fullName evidence="8">Secretin/TonB short N-terminal domain-containing protein</fullName>
    </recommendedName>
</protein>
<evidence type="ECO:0000259" key="8">
    <source>
        <dbReference type="SMART" id="SM00965"/>
    </source>
</evidence>
<dbReference type="GeneID" id="78083345"/>
<evidence type="ECO:0000256" key="2">
    <source>
        <dbReference type="ARBA" id="ARBA00022448"/>
    </source>
</evidence>
<dbReference type="InterPro" id="IPR036942">
    <property type="entry name" value="Beta-barrel_TonB_sf"/>
</dbReference>
<evidence type="ECO:0000256" key="5">
    <source>
        <dbReference type="ARBA" id="ARBA00023136"/>
    </source>
</evidence>
<keyword evidence="3 7" id="KW-1134">Transmembrane beta strand</keyword>
<dbReference type="SMART" id="SM00965">
    <property type="entry name" value="STN"/>
    <property type="match status" value="1"/>
</dbReference>
<evidence type="ECO:0000256" key="6">
    <source>
        <dbReference type="ARBA" id="ARBA00023237"/>
    </source>
</evidence>
<dbReference type="InterPro" id="IPR023997">
    <property type="entry name" value="TonB-dep_OMP_SusC/RagA_CS"/>
</dbReference>
<dbReference type="Pfam" id="PF07660">
    <property type="entry name" value="STN"/>
    <property type="match status" value="1"/>
</dbReference>
<dbReference type="Gene3D" id="2.40.170.20">
    <property type="entry name" value="TonB-dependent receptor, beta-barrel domain"/>
    <property type="match status" value="1"/>
</dbReference>
<dbReference type="PROSITE" id="PS52016">
    <property type="entry name" value="TONB_DEPENDENT_REC_3"/>
    <property type="match status" value="1"/>
</dbReference>
<dbReference type="InterPro" id="IPR023996">
    <property type="entry name" value="TonB-dep_OMP_SusC/RagA"/>
</dbReference>
<dbReference type="AlphaFoldDB" id="F8X342"/>
<dbReference type="eggNOG" id="COG4771">
    <property type="taxonomic scope" value="Bacteria"/>
</dbReference>
<comment type="similarity">
    <text evidence="7">Belongs to the TonB-dependent receptor family.</text>
</comment>
<dbReference type="NCBIfam" id="TIGR04056">
    <property type="entry name" value="OMP_RagA_SusC"/>
    <property type="match status" value="1"/>
</dbReference>
<dbReference type="Pfam" id="PF13715">
    <property type="entry name" value="CarbopepD_reg_2"/>
    <property type="match status" value="1"/>
</dbReference>
<dbReference type="InterPro" id="IPR011662">
    <property type="entry name" value="Secretin/TonB_short_N"/>
</dbReference>
<evidence type="ECO:0000256" key="4">
    <source>
        <dbReference type="ARBA" id="ARBA00022692"/>
    </source>
</evidence>
<keyword evidence="2 7" id="KW-0813">Transport</keyword>
<dbReference type="OrthoDB" id="9768177at2"/>
<dbReference type="HOGENOM" id="CLU_004317_2_1_10"/>
<dbReference type="Gene3D" id="3.55.50.30">
    <property type="match status" value="1"/>
</dbReference>
<sequence length="1103" mass="123468">MINYRAKSRIKLVLLACLLFFGIVSIQAQRENFKIFIKKNNTTIKEAFQEIENQTGKSIAYNQSKLDENQKITLDGKNNSLEYILNTILQGTGFSYEMKDDQIMIVSQKGTQQQSKINVKGIITDEKNETIVGASVSVKGSTVGTQTDVDGKFELPISIGQTLRISYIGFHSQEILIKNGATLSITLKEDSKQLDDVVITALGIKREEKALSYNVQKITNEDLTTVKNVNFMNSLVGKVAGAQISTSSAGPGSAAKVILRGAKSVSLSNNALYVIDGVPMNNSTMSRTNQDESAVTSSATTDAAADINPDDIESISVLTGPSAAALYGYEGANGVILITTKKGKVGRTSINYSHSSTFSSPFKMPEFQNKYGNVKGSPLSWGDATDYTYDPKKFFNTGTNIINSLSLSTGNEKNQTYISLSANNATGILPNNNYERYNFSLRNTAKFFHDKLTLDAGFNYIIQENKNMTSQGKYFNPLPALYLFPRGEDFSEVQLYERYDQAKEVNTQYWPYGAQGLDMQNPYWIMHRMNREAKRKRYMISASLQYNITDWLNIVGRINVDNTNSRATHKRYAGTLETFAGPKGRYRIELQNESQTYGDIIANLNKAVGKFSFHVNAGASLKDRRMDFDSTEGDLDKITNWFTRENTNPARYFKIDDDGLKHQVNSIFANAEIGYNNYLYLTLTGRNDWDSALEASLSKERSFFYPSVGLSALFSEIITLPSWFTYLKGRASYTSVGKSYEPYLTREFYYYDSQTRQYALAKLEPNWYLKPEITDSYEFGLNMRFLNGDLNFDATYYISDTKNQTHIATLPPGSGYDGKRIQSGNVRNSGIELALGYEHKWGQFSWASNYTFSLNKNKVTSLVKSADGITIDEVLKARLGETGSPELIIREGGSMGDIYAVSDFKRDINGYIHLDNVTQLPSIELIKNTKDYKKIGSILPDYYMGWRNSFSYKGIRLNVLLSGRFGGKVISNTQAVLDRYGVSKSSAQLREAGPIGISGHNVAVKDYLNIIAQGTGASDFYVYNATNIRLQELSLEYSIPRKWINNIANVTVAFVGNNLAMIYCKAPFDPELTPSVSSTFYNGVDYFMQPSLRNIGFSLKFQF</sequence>
<evidence type="ECO:0000256" key="3">
    <source>
        <dbReference type="ARBA" id="ARBA00022452"/>
    </source>
</evidence>
<keyword evidence="5 7" id="KW-0472">Membrane</keyword>
<reference evidence="9 10" key="1">
    <citation type="submission" date="2011-04" db="EMBL/GenBank/DDBJ databases">
        <title>The Genome Sequence of Dysgonomonas mossii DSM 22836.</title>
        <authorList>
            <consortium name="The Broad Institute Genome Sequencing Platform"/>
            <person name="Earl A."/>
            <person name="Ward D."/>
            <person name="Feldgarden M."/>
            <person name="Gevers D."/>
            <person name="Pudlo N."/>
            <person name="Martens E."/>
            <person name="Allen-Vercoe E."/>
            <person name="Young S.K."/>
            <person name="Zeng Q."/>
            <person name="Gargeya S."/>
            <person name="Fitzgerald M."/>
            <person name="Haas B."/>
            <person name="Abouelleil A."/>
            <person name="Alvarado L."/>
            <person name="Arachchi H.M."/>
            <person name="Berlin A."/>
            <person name="Brown A."/>
            <person name="Chapman S.B."/>
            <person name="Chen Z."/>
            <person name="Dunbar C."/>
            <person name="Freedman E."/>
            <person name="Gearin G."/>
            <person name="Gellesch M."/>
            <person name="Goldberg J."/>
            <person name="Griggs A."/>
            <person name="Gujja S."/>
            <person name="Heiman D."/>
            <person name="Howarth C."/>
            <person name="Larson L."/>
            <person name="Lui A."/>
            <person name="MacDonald P.J.P."/>
            <person name="Mehta T."/>
            <person name="Montmayeur A."/>
            <person name="Murphy C."/>
            <person name="Neiman D."/>
            <person name="Pearson M."/>
            <person name="Priest M."/>
            <person name="Roberts A."/>
            <person name="Saif S."/>
            <person name="Shea T."/>
            <person name="Shenoy N."/>
            <person name="Sisk P."/>
            <person name="Stolte C."/>
            <person name="Sykes S."/>
            <person name="Yandava C."/>
            <person name="Wortman J."/>
            <person name="Nusbaum C."/>
            <person name="Birren B."/>
        </authorList>
    </citation>
    <scope>NUCLEOTIDE SEQUENCE [LARGE SCALE GENOMIC DNA]</scope>
    <source>
        <strain evidence="9 10">DSM 22836</strain>
    </source>
</reference>
<dbReference type="InterPro" id="IPR012910">
    <property type="entry name" value="Plug_dom"/>
</dbReference>
<dbReference type="SUPFAM" id="SSF56935">
    <property type="entry name" value="Porins"/>
    <property type="match status" value="1"/>
</dbReference>
<dbReference type="RefSeq" id="WP_006844086.1">
    <property type="nucleotide sequence ID" value="NZ_AQWJ01000004.1"/>
</dbReference>